<keyword evidence="3" id="KW-1185">Reference proteome</keyword>
<protein>
    <submittedName>
        <fullName evidence="2">Uncharacterized protein</fullName>
    </submittedName>
</protein>
<sequence>MVAITSFFLPSALTERGPSLASPRATCLCTITAYLILLASFVGSYLAFDRATVFTREFEVKTKYLNNWSGDGSGEDDLICTPMGRWSWFNEGRPTTGSRSWSTMCTKNYADDQLGHCGRLWSKTEILEQWVDQPDLAAAFLLAPTIQVFGNVLSSNPAKKAAAESSHYQDAATYQDKDFERYTMAAVTYNACREFVKHVDAACKPIDAAVPDPTGSFAEAYGGDVKVCDVDAPYNILGQSVASTDEGYATLVVGLDQDNDVLNHVSGTWDTAISNKNYVIIERGGTNRADAYESCIKAGYSNSDGVNHCMEHENMIVLRVDVGPGNIHGAFTEDMCYNAIMAPIFAAMDENVGPWLCAHETGGREGGNHGHPDPELLITYATVITLLVSLIVLPLVGVGASLMGGGDGGGADALKKGSSMDRL</sequence>
<accession>A0ABQ6M6V9</accession>
<name>A0ABQ6M6V9_9STRA</name>
<organism evidence="2 3">
    <name type="scientific">Tetraparma gracilis</name>
    <dbReference type="NCBI Taxonomy" id="2962635"/>
    <lineage>
        <taxon>Eukaryota</taxon>
        <taxon>Sar</taxon>
        <taxon>Stramenopiles</taxon>
        <taxon>Ochrophyta</taxon>
        <taxon>Bolidophyceae</taxon>
        <taxon>Parmales</taxon>
        <taxon>Triparmaceae</taxon>
        <taxon>Tetraparma</taxon>
    </lineage>
</organism>
<keyword evidence="1" id="KW-0472">Membrane</keyword>
<dbReference type="Proteomes" id="UP001165060">
    <property type="component" value="Unassembled WGS sequence"/>
</dbReference>
<dbReference type="EMBL" id="BRYB01000019">
    <property type="protein sequence ID" value="GMI20631.1"/>
    <property type="molecule type" value="Genomic_DNA"/>
</dbReference>
<evidence type="ECO:0000313" key="2">
    <source>
        <dbReference type="EMBL" id="GMI20631.1"/>
    </source>
</evidence>
<evidence type="ECO:0000313" key="3">
    <source>
        <dbReference type="Proteomes" id="UP001165060"/>
    </source>
</evidence>
<keyword evidence="1" id="KW-1133">Transmembrane helix</keyword>
<reference evidence="2 3" key="1">
    <citation type="journal article" date="2023" name="Commun. Biol.">
        <title>Genome analysis of Parmales, the sister group of diatoms, reveals the evolutionary specialization of diatoms from phago-mixotrophs to photoautotrophs.</title>
        <authorList>
            <person name="Ban H."/>
            <person name="Sato S."/>
            <person name="Yoshikawa S."/>
            <person name="Yamada K."/>
            <person name="Nakamura Y."/>
            <person name="Ichinomiya M."/>
            <person name="Sato N."/>
            <person name="Blanc-Mathieu R."/>
            <person name="Endo H."/>
            <person name="Kuwata A."/>
            <person name="Ogata H."/>
        </authorList>
    </citation>
    <scope>NUCLEOTIDE SEQUENCE [LARGE SCALE GENOMIC DNA]</scope>
</reference>
<gene>
    <name evidence="2" type="ORF">TeGR_g926</name>
</gene>
<comment type="caution">
    <text evidence="2">The sequence shown here is derived from an EMBL/GenBank/DDBJ whole genome shotgun (WGS) entry which is preliminary data.</text>
</comment>
<keyword evidence="1" id="KW-0812">Transmembrane</keyword>
<feature type="transmembrane region" description="Helical" evidence="1">
    <location>
        <begin position="377"/>
        <end position="396"/>
    </location>
</feature>
<proteinExistence type="predicted"/>
<feature type="transmembrane region" description="Helical" evidence="1">
    <location>
        <begin position="31"/>
        <end position="48"/>
    </location>
</feature>
<evidence type="ECO:0000256" key="1">
    <source>
        <dbReference type="SAM" id="Phobius"/>
    </source>
</evidence>